<reference evidence="2 3" key="1">
    <citation type="journal article" date="2023" name="Plants (Basel)">
        <title>Bridging the Gap: Combining Genomics and Transcriptomics Approaches to Understand Stylosanthes scabra, an Orphan Legume from the Brazilian Caatinga.</title>
        <authorList>
            <person name="Ferreira-Neto J.R.C."/>
            <person name="da Silva M.D."/>
            <person name="Binneck E."/>
            <person name="de Melo N.F."/>
            <person name="da Silva R.H."/>
            <person name="de Melo A.L.T.M."/>
            <person name="Pandolfi V."/>
            <person name="Bustamante F.O."/>
            <person name="Brasileiro-Vidal A.C."/>
            <person name="Benko-Iseppon A.M."/>
        </authorList>
    </citation>
    <scope>NUCLEOTIDE SEQUENCE [LARGE SCALE GENOMIC DNA]</scope>
    <source>
        <tissue evidence="2">Leaves</tissue>
    </source>
</reference>
<proteinExistence type="predicted"/>
<keyword evidence="1" id="KW-1133">Transmembrane helix</keyword>
<keyword evidence="3" id="KW-1185">Reference proteome</keyword>
<feature type="transmembrane region" description="Helical" evidence="1">
    <location>
        <begin position="107"/>
        <end position="127"/>
    </location>
</feature>
<keyword evidence="1" id="KW-0812">Transmembrane</keyword>
<evidence type="ECO:0000313" key="2">
    <source>
        <dbReference type="EMBL" id="MED6152960.1"/>
    </source>
</evidence>
<feature type="non-terminal residue" evidence="2">
    <location>
        <position position="161"/>
    </location>
</feature>
<dbReference type="Proteomes" id="UP001341840">
    <property type="component" value="Unassembled WGS sequence"/>
</dbReference>
<evidence type="ECO:0000313" key="3">
    <source>
        <dbReference type="Proteomes" id="UP001341840"/>
    </source>
</evidence>
<sequence>MIVPPSLSAIIFEATITITFGLLFAAVHGRSHHAPCRRGEGENEREVVFATIKCSLLLLLGCKTVEYARKREQGASPELHLCQFVATAPLATGNNAVVTKSTADKSVLIPSLVSLGFGYAVLILWWFQSLPLQFPAITVWAAPPDGAVVKVWIVAEGGLEP</sequence>
<gene>
    <name evidence="2" type="ORF">PIB30_096967</name>
</gene>
<accession>A0ABU6TXM9</accession>
<comment type="caution">
    <text evidence="2">The sequence shown here is derived from an EMBL/GenBank/DDBJ whole genome shotgun (WGS) entry which is preliminary data.</text>
</comment>
<organism evidence="2 3">
    <name type="scientific">Stylosanthes scabra</name>
    <dbReference type="NCBI Taxonomy" id="79078"/>
    <lineage>
        <taxon>Eukaryota</taxon>
        <taxon>Viridiplantae</taxon>
        <taxon>Streptophyta</taxon>
        <taxon>Embryophyta</taxon>
        <taxon>Tracheophyta</taxon>
        <taxon>Spermatophyta</taxon>
        <taxon>Magnoliopsida</taxon>
        <taxon>eudicotyledons</taxon>
        <taxon>Gunneridae</taxon>
        <taxon>Pentapetalae</taxon>
        <taxon>rosids</taxon>
        <taxon>fabids</taxon>
        <taxon>Fabales</taxon>
        <taxon>Fabaceae</taxon>
        <taxon>Papilionoideae</taxon>
        <taxon>50 kb inversion clade</taxon>
        <taxon>dalbergioids sensu lato</taxon>
        <taxon>Dalbergieae</taxon>
        <taxon>Pterocarpus clade</taxon>
        <taxon>Stylosanthes</taxon>
    </lineage>
</organism>
<dbReference type="EMBL" id="JASCZI010092966">
    <property type="protein sequence ID" value="MED6152960.1"/>
    <property type="molecule type" value="Genomic_DNA"/>
</dbReference>
<feature type="transmembrane region" description="Helical" evidence="1">
    <location>
        <begin position="6"/>
        <end position="27"/>
    </location>
</feature>
<protein>
    <submittedName>
        <fullName evidence="2">Uncharacterized protein</fullName>
    </submittedName>
</protein>
<name>A0ABU6TXM9_9FABA</name>
<keyword evidence="1" id="KW-0472">Membrane</keyword>
<evidence type="ECO:0000256" key="1">
    <source>
        <dbReference type="SAM" id="Phobius"/>
    </source>
</evidence>